<reference evidence="2 3" key="2">
    <citation type="journal article" date="2017" name="Nature">
        <title>The Apostasia genome and the evolution of orchids.</title>
        <authorList>
            <person name="Zhang G.Q."/>
            <person name="Liu K.W."/>
            <person name="Li Z."/>
            <person name="Lohaus R."/>
            <person name="Hsiao Y.Y."/>
            <person name="Niu S.C."/>
            <person name="Wang J.Y."/>
            <person name="Lin Y.C."/>
            <person name="Xu Q."/>
            <person name="Chen L.J."/>
            <person name="Yoshida K."/>
            <person name="Fujiwara S."/>
            <person name="Wang Z.W."/>
            <person name="Zhang Y.Q."/>
            <person name="Mitsuda N."/>
            <person name="Wang M."/>
            <person name="Liu G.H."/>
            <person name="Pecoraro L."/>
            <person name="Huang H.X."/>
            <person name="Xiao X.J."/>
            <person name="Lin M."/>
            <person name="Wu X.Y."/>
            <person name="Wu W.L."/>
            <person name="Chen Y.Y."/>
            <person name="Chang S.B."/>
            <person name="Sakamoto S."/>
            <person name="Ohme-Takagi M."/>
            <person name="Yagi M."/>
            <person name="Zeng S.J."/>
            <person name="Shen C.Y."/>
            <person name="Yeh C.M."/>
            <person name="Luo Y.B."/>
            <person name="Tsai W.C."/>
            <person name="Van de Peer Y."/>
            <person name="Liu Z.J."/>
        </authorList>
    </citation>
    <scope>NUCLEOTIDE SEQUENCE [LARGE SCALE GENOMIC DNA]</scope>
    <source>
        <tissue evidence="2">The whole plant</tissue>
    </source>
</reference>
<sequence>MVLGFPCLGSLVPTAASLVSCGWLLDFRALAPWCPWLVVFVPWLHDFHGWLLVFRAGWFSRALVPRFCAGLFGFCGCLFGFLAGLLPVGVGGFFVACGAWVPMQF</sequence>
<evidence type="ECO:0000313" key="2">
    <source>
        <dbReference type="EMBL" id="PKU67978.1"/>
    </source>
</evidence>
<evidence type="ECO:0000313" key="3">
    <source>
        <dbReference type="Proteomes" id="UP000233837"/>
    </source>
</evidence>
<proteinExistence type="predicted"/>
<feature type="transmembrane region" description="Helical" evidence="1">
    <location>
        <begin position="33"/>
        <end position="56"/>
    </location>
</feature>
<organism evidence="2 3">
    <name type="scientific">Dendrobium catenatum</name>
    <dbReference type="NCBI Taxonomy" id="906689"/>
    <lineage>
        <taxon>Eukaryota</taxon>
        <taxon>Viridiplantae</taxon>
        <taxon>Streptophyta</taxon>
        <taxon>Embryophyta</taxon>
        <taxon>Tracheophyta</taxon>
        <taxon>Spermatophyta</taxon>
        <taxon>Magnoliopsida</taxon>
        <taxon>Liliopsida</taxon>
        <taxon>Asparagales</taxon>
        <taxon>Orchidaceae</taxon>
        <taxon>Epidendroideae</taxon>
        <taxon>Malaxideae</taxon>
        <taxon>Dendrobiinae</taxon>
        <taxon>Dendrobium</taxon>
    </lineage>
</organism>
<keyword evidence="3" id="KW-1185">Reference proteome</keyword>
<reference evidence="2 3" key="1">
    <citation type="journal article" date="2016" name="Sci. Rep.">
        <title>The Dendrobium catenatum Lindl. genome sequence provides insights into polysaccharide synthase, floral development and adaptive evolution.</title>
        <authorList>
            <person name="Zhang G.Q."/>
            <person name="Xu Q."/>
            <person name="Bian C."/>
            <person name="Tsai W.C."/>
            <person name="Yeh C.M."/>
            <person name="Liu K.W."/>
            <person name="Yoshida K."/>
            <person name="Zhang L.S."/>
            <person name="Chang S.B."/>
            <person name="Chen F."/>
            <person name="Shi Y."/>
            <person name="Su Y.Y."/>
            <person name="Zhang Y.Q."/>
            <person name="Chen L.J."/>
            <person name="Yin Y."/>
            <person name="Lin M."/>
            <person name="Huang H."/>
            <person name="Deng H."/>
            <person name="Wang Z.W."/>
            <person name="Zhu S.L."/>
            <person name="Zhao X."/>
            <person name="Deng C."/>
            <person name="Niu S.C."/>
            <person name="Huang J."/>
            <person name="Wang M."/>
            <person name="Liu G.H."/>
            <person name="Yang H.J."/>
            <person name="Xiao X.J."/>
            <person name="Hsiao Y.Y."/>
            <person name="Wu W.L."/>
            <person name="Chen Y.Y."/>
            <person name="Mitsuda N."/>
            <person name="Ohme-Takagi M."/>
            <person name="Luo Y.B."/>
            <person name="Van de Peer Y."/>
            <person name="Liu Z.J."/>
        </authorList>
    </citation>
    <scope>NUCLEOTIDE SEQUENCE [LARGE SCALE GENOMIC DNA]</scope>
    <source>
        <tissue evidence="2">The whole plant</tissue>
    </source>
</reference>
<feature type="transmembrane region" description="Helical" evidence="1">
    <location>
        <begin position="68"/>
        <end position="101"/>
    </location>
</feature>
<keyword evidence="1" id="KW-0472">Membrane</keyword>
<keyword evidence="1" id="KW-0812">Transmembrane</keyword>
<name>A0A2I0VX43_9ASPA</name>
<dbReference type="EMBL" id="KZ503159">
    <property type="protein sequence ID" value="PKU67978.1"/>
    <property type="molecule type" value="Genomic_DNA"/>
</dbReference>
<protein>
    <submittedName>
        <fullName evidence="2">Uncharacterized protein</fullName>
    </submittedName>
</protein>
<evidence type="ECO:0000256" key="1">
    <source>
        <dbReference type="SAM" id="Phobius"/>
    </source>
</evidence>
<dbReference type="Proteomes" id="UP000233837">
    <property type="component" value="Unassembled WGS sequence"/>
</dbReference>
<keyword evidence="1" id="KW-1133">Transmembrane helix</keyword>
<accession>A0A2I0VX43</accession>
<dbReference type="AlphaFoldDB" id="A0A2I0VX43"/>
<gene>
    <name evidence="2" type="ORF">MA16_Dca007013</name>
</gene>